<name>A0AAV8TK97_9ROSI</name>
<organism evidence="1 2">
    <name type="scientific">Erythroxylum novogranatense</name>
    <dbReference type="NCBI Taxonomy" id="1862640"/>
    <lineage>
        <taxon>Eukaryota</taxon>
        <taxon>Viridiplantae</taxon>
        <taxon>Streptophyta</taxon>
        <taxon>Embryophyta</taxon>
        <taxon>Tracheophyta</taxon>
        <taxon>Spermatophyta</taxon>
        <taxon>Magnoliopsida</taxon>
        <taxon>eudicotyledons</taxon>
        <taxon>Gunneridae</taxon>
        <taxon>Pentapetalae</taxon>
        <taxon>rosids</taxon>
        <taxon>fabids</taxon>
        <taxon>Malpighiales</taxon>
        <taxon>Erythroxylaceae</taxon>
        <taxon>Erythroxylum</taxon>
    </lineage>
</organism>
<dbReference type="AlphaFoldDB" id="A0AAV8TK97"/>
<reference evidence="1 2" key="1">
    <citation type="submission" date="2021-09" db="EMBL/GenBank/DDBJ databases">
        <title>Genomic insights and catalytic innovation underlie evolution of tropane alkaloids biosynthesis.</title>
        <authorList>
            <person name="Wang Y.-J."/>
            <person name="Tian T."/>
            <person name="Huang J.-P."/>
            <person name="Huang S.-X."/>
        </authorList>
    </citation>
    <scope>NUCLEOTIDE SEQUENCE [LARGE SCALE GENOMIC DNA]</scope>
    <source>
        <strain evidence="1">KIB-2018</strain>
        <tissue evidence="1">Leaf</tissue>
    </source>
</reference>
<dbReference type="Proteomes" id="UP001159364">
    <property type="component" value="Linkage Group LG04"/>
</dbReference>
<comment type="caution">
    <text evidence="1">The sequence shown here is derived from an EMBL/GenBank/DDBJ whole genome shotgun (WGS) entry which is preliminary data.</text>
</comment>
<sequence length="87" mass="9691">MGEEKRGASWFVVRVALQLQSEPLKLGITRIDEVEGDPTVEVRERVICFSRDSKVACTLRLPGLIHKPNQGVYGLPISIPTYEANVI</sequence>
<gene>
    <name evidence="1" type="ORF">K2173_017345</name>
</gene>
<proteinExistence type="predicted"/>
<evidence type="ECO:0000313" key="2">
    <source>
        <dbReference type="Proteomes" id="UP001159364"/>
    </source>
</evidence>
<dbReference type="EMBL" id="JAIWQS010000004">
    <property type="protein sequence ID" value="KAJ8767301.1"/>
    <property type="molecule type" value="Genomic_DNA"/>
</dbReference>
<protein>
    <submittedName>
        <fullName evidence="1">Uncharacterized protein</fullName>
    </submittedName>
</protein>
<keyword evidence="2" id="KW-1185">Reference proteome</keyword>
<accession>A0AAV8TK97</accession>
<evidence type="ECO:0000313" key="1">
    <source>
        <dbReference type="EMBL" id="KAJ8767301.1"/>
    </source>
</evidence>